<dbReference type="EMBL" id="FUXK01000007">
    <property type="protein sequence ID" value="SJZ69418.1"/>
    <property type="molecule type" value="Genomic_DNA"/>
</dbReference>
<accession>A0A1T4MRS2</accession>
<feature type="region of interest" description="Disordered" evidence="1">
    <location>
        <begin position="36"/>
        <end position="78"/>
    </location>
</feature>
<evidence type="ECO:0000313" key="2">
    <source>
        <dbReference type="EMBL" id="SJZ69418.1"/>
    </source>
</evidence>
<evidence type="ECO:0000313" key="3">
    <source>
        <dbReference type="Proteomes" id="UP000190065"/>
    </source>
</evidence>
<dbReference type="Proteomes" id="UP000190065">
    <property type="component" value="Unassembled WGS sequence"/>
</dbReference>
<name>A0A1T4MRS2_9BACT</name>
<proteinExistence type="predicted"/>
<feature type="compositionally biased region" description="Polar residues" evidence="1">
    <location>
        <begin position="56"/>
        <end position="72"/>
    </location>
</feature>
<dbReference type="AlphaFoldDB" id="A0A1T4MRS2"/>
<gene>
    <name evidence="2" type="ORF">SAMN02745202_00829</name>
</gene>
<evidence type="ECO:0000256" key="1">
    <source>
        <dbReference type="SAM" id="MobiDB-lite"/>
    </source>
</evidence>
<sequence>MKRKTNGKQAYTMPTIKVYPIQEDCLLQALSGQHKHIGQGGTFGSAKHWVEEWDENQTSPTTSEEGENTQPNYDMLEE</sequence>
<reference evidence="2 3" key="1">
    <citation type="submission" date="2017-02" db="EMBL/GenBank/DDBJ databases">
        <authorList>
            <person name="Peterson S.W."/>
        </authorList>
    </citation>
    <scope>NUCLEOTIDE SEQUENCE [LARGE SCALE GENOMIC DNA]</scope>
    <source>
        <strain evidence="2 3">ATCC 43324</strain>
    </source>
</reference>
<organism evidence="2 3">
    <name type="scientific">Segatella oulorum</name>
    <dbReference type="NCBI Taxonomy" id="28136"/>
    <lineage>
        <taxon>Bacteria</taxon>
        <taxon>Pseudomonadati</taxon>
        <taxon>Bacteroidota</taxon>
        <taxon>Bacteroidia</taxon>
        <taxon>Bacteroidales</taxon>
        <taxon>Prevotellaceae</taxon>
        <taxon>Segatella</taxon>
    </lineage>
</organism>
<protein>
    <submittedName>
        <fullName evidence="2">Uncharacterized protein</fullName>
    </submittedName>
</protein>